<evidence type="ECO:0000313" key="5">
    <source>
        <dbReference type="EMBL" id="PRP96417.1"/>
    </source>
</evidence>
<name>A0A2S9XU62_9BACT</name>
<keyword evidence="2" id="KW-0677">Repeat</keyword>
<dbReference type="Proteomes" id="UP000238823">
    <property type="component" value="Unassembled WGS sequence"/>
</dbReference>
<sequence>MVTFWSTEFPDLRLPVWLNISTNYSVAHTGQTPQDVARLIIEVIARHNESVSAPKLYFAGFTSAPYDPLAQDPSIPEIELPAGVNILSMTCAEAAQQPICNGGAKACARFVARPKLGEVASWGDPIGMVAVVPPNCDGANNDSLLMTGYVDASQLLLHEIGHTLGLHHANQAEAECADKGLVHGGLDAGASGVMQTAVPSNFAAYRSWRRDDLSGFEHIYGSAVEPLEIAWWPDTDYPDYPLDAAGTSVVGMPVSRSVVVSNRSPVGTQALVTTGPDGRVLHRLMNEAGALTPAPGDAVVDPGSSGRTWAMPAVALGGDGIDDRVFVAWMANEQPNSSLMTLRTGVRSTDNLDWTFSNHPGDFRVNRLSAAYAPAPGVFVVTTLEADTTQLEVVLFDLDGAALGPVLNLEGVHAYGVGAPLCAGDRCLVPFSESAFGGPDFGVAEIQIDARTKALLLLSTEVLDTVNTYGALSLLDGGETLLGSTGERRFSLGSYPGLAADGTEAFPNPNDEWPLGVGLWGSVNDPHPRMFQPRAVVCGNGIVQGAETCDDGNDVPDDGCVACGLEVVDEEEEANEPAEAGTGGDETAGGETGGAGLVEGDGCECRASRTGTWWQGWLALLGLLALSALGSSGGRVSARSRGPRP</sequence>
<dbReference type="EMBL" id="PVNL01000135">
    <property type="protein sequence ID" value="PRP96417.1"/>
    <property type="molecule type" value="Genomic_DNA"/>
</dbReference>
<dbReference type="GO" id="GO:0008237">
    <property type="term" value="F:metallopeptidase activity"/>
    <property type="evidence" value="ECO:0007669"/>
    <property type="project" value="InterPro"/>
</dbReference>
<comment type="caution">
    <text evidence="5">The sequence shown here is derived from an EMBL/GenBank/DDBJ whole genome shotgun (WGS) entry which is preliminary data.</text>
</comment>
<dbReference type="InterPro" id="IPR011936">
    <property type="entry name" value="Myxo_disulph_rpt"/>
</dbReference>
<evidence type="ECO:0000256" key="1">
    <source>
        <dbReference type="ARBA" id="ARBA00022729"/>
    </source>
</evidence>
<gene>
    <name evidence="5" type="ORF">ENSA7_72320</name>
</gene>
<protein>
    <submittedName>
        <fullName evidence="5">Uncharacterized protein</fullName>
    </submittedName>
</protein>
<proteinExistence type="predicted"/>
<accession>A0A2S9XU62</accession>
<dbReference type="SUPFAM" id="SSF55486">
    <property type="entry name" value="Metalloproteases ('zincins'), catalytic domain"/>
    <property type="match status" value="1"/>
</dbReference>
<evidence type="ECO:0000256" key="4">
    <source>
        <dbReference type="SAM" id="MobiDB-lite"/>
    </source>
</evidence>
<dbReference type="NCBIfam" id="TIGR02232">
    <property type="entry name" value="myxo_disulf_rpt"/>
    <property type="match status" value="1"/>
</dbReference>
<dbReference type="InterPro" id="IPR024079">
    <property type="entry name" value="MetalloPept_cat_dom_sf"/>
</dbReference>
<keyword evidence="3" id="KW-1015">Disulfide bond</keyword>
<dbReference type="AlphaFoldDB" id="A0A2S9XU62"/>
<evidence type="ECO:0000256" key="2">
    <source>
        <dbReference type="ARBA" id="ARBA00022737"/>
    </source>
</evidence>
<organism evidence="5 6">
    <name type="scientific">Enhygromyxa salina</name>
    <dbReference type="NCBI Taxonomy" id="215803"/>
    <lineage>
        <taxon>Bacteria</taxon>
        <taxon>Pseudomonadati</taxon>
        <taxon>Myxococcota</taxon>
        <taxon>Polyangia</taxon>
        <taxon>Nannocystales</taxon>
        <taxon>Nannocystaceae</taxon>
        <taxon>Enhygromyxa</taxon>
    </lineage>
</organism>
<reference evidence="5 6" key="1">
    <citation type="submission" date="2018-03" db="EMBL/GenBank/DDBJ databases">
        <title>Draft Genome Sequences of the Obligatory Marine Myxobacteria Enhygromyxa salina SWB007.</title>
        <authorList>
            <person name="Poehlein A."/>
            <person name="Moghaddam J.A."/>
            <person name="Harms H."/>
            <person name="Alanjari M."/>
            <person name="Koenig G.M."/>
            <person name="Daniel R."/>
            <person name="Schaeberle T.F."/>
        </authorList>
    </citation>
    <scope>NUCLEOTIDE SEQUENCE [LARGE SCALE GENOMIC DNA]</scope>
    <source>
        <strain evidence="5 6">SWB007</strain>
    </source>
</reference>
<feature type="compositionally biased region" description="Gly residues" evidence="4">
    <location>
        <begin position="581"/>
        <end position="596"/>
    </location>
</feature>
<dbReference type="Pfam" id="PF13948">
    <property type="entry name" value="DUF4215"/>
    <property type="match status" value="1"/>
</dbReference>
<evidence type="ECO:0000256" key="3">
    <source>
        <dbReference type="ARBA" id="ARBA00023157"/>
    </source>
</evidence>
<feature type="region of interest" description="Disordered" evidence="4">
    <location>
        <begin position="570"/>
        <end position="596"/>
    </location>
</feature>
<keyword evidence="1" id="KW-0732">Signal</keyword>
<dbReference type="Gene3D" id="3.40.390.10">
    <property type="entry name" value="Collagenase (Catalytic Domain)"/>
    <property type="match status" value="1"/>
</dbReference>
<evidence type="ECO:0000313" key="6">
    <source>
        <dbReference type="Proteomes" id="UP000238823"/>
    </source>
</evidence>